<keyword evidence="6" id="KW-0482">Metalloprotease</keyword>
<keyword evidence="12" id="KW-1185">Reference proteome</keyword>
<evidence type="ECO:0000256" key="6">
    <source>
        <dbReference type="ARBA" id="ARBA00023049"/>
    </source>
</evidence>
<dbReference type="SUPFAM" id="SSF55031">
    <property type="entry name" value="Bacterial exopeptidase dimerisation domain"/>
    <property type="match status" value="1"/>
</dbReference>
<evidence type="ECO:0000256" key="8">
    <source>
        <dbReference type="PIRSR" id="PIRSR001123-1"/>
    </source>
</evidence>
<dbReference type="InterPro" id="IPR036264">
    <property type="entry name" value="Bact_exopeptidase_dim_dom"/>
</dbReference>
<dbReference type="HOGENOM" id="CLU_021802_6_0_9"/>
<dbReference type="AlphaFoldDB" id="F0SWB4"/>
<dbReference type="PROSITE" id="PS00758">
    <property type="entry name" value="ARGE_DAPE_CPG2_1"/>
    <property type="match status" value="1"/>
</dbReference>
<dbReference type="SUPFAM" id="SSF53187">
    <property type="entry name" value="Zn-dependent exopeptidases"/>
    <property type="match status" value="1"/>
</dbReference>
<gene>
    <name evidence="11" type="ordered locus">Sgly_0229</name>
</gene>
<dbReference type="PANTHER" id="PTHR42994">
    <property type="entry name" value="PEPTIDASE T"/>
    <property type="match status" value="1"/>
</dbReference>
<dbReference type="Pfam" id="PF07687">
    <property type="entry name" value="M20_dimer"/>
    <property type="match status" value="1"/>
</dbReference>
<dbReference type="PANTHER" id="PTHR42994:SF2">
    <property type="entry name" value="PEPTIDASE"/>
    <property type="match status" value="1"/>
</dbReference>
<evidence type="ECO:0000256" key="7">
    <source>
        <dbReference type="PIRNR" id="PIRNR001123"/>
    </source>
</evidence>
<feature type="binding site" evidence="9">
    <location>
        <position position="105"/>
    </location>
    <ligand>
        <name>Zn(2+)</name>
        <dbReference type="ChEBI" id="CHEBI:29105"/>
        <label>1</label>
    </ligand>
</feature>
<dbReference type="Pfam" id="PF01546">
    <property type="entry name" value="Peptidase_M20"/>
    <property type="match status" value="1"/>
</dbReference>
<comment type="cofactor">
    <cofactor evidence="9">
        <name>a divalent metal cation</name>
        <dbReference type="ChEBI" id="CHEBI:60240"/>
    </cofactor>
    <text evidence="9">Binds 2 divalent metal cations per subunit.</text>
</comment>
<dbReference type="STRING" id="645991.Sgly_0229"/>
<organism evidence="11 12">
    <name type="scientific">Syntrophobotulus glycolicus (strain DSM 8271 / FlGlyR)</name>
    <dbReference type="NCBI Taxonomy" id="645991"/>
    <lineage>
        <taxon>Bacteria</taxon>
        <taxon>Bacillati</taxon>
        <taxon>Bacillota</taxon>
        <taxon>Clostridia</taxon>
        <taxon>Eubacteriales</taxon>
        <taxon>Desulfitobacteriaceae</taxon>
        <taxon>Syntrophobotulus</taxon>
    </lineage>
</organism>
<dbReference type="InterPro" id="IPR010162">
    <property type="entry name" value="PepT-like"/>
</dbReference>
<name>F0SWB4_SYNGF</name>
<dbReference type="GO" id="GO:0006508">
    <property type="term" value="P:proteolysis"/>
    <property type="evidence" value="ECO:0007669"/>
    <property type="project" value="UniProtKB-KW"/>
</dbReference>
<feature type="binding site" evidence="9">
    <location>
        <position position="161"/>
    </location>
    <ligand>
        <name>Zn(2+)</name>
        <dbReference type="ChEBI" id="CHEBI:29105"/>
        <label>1</label>
    </ligand>
</feature>
<dbReference type="KEGG" id="sgy:Sgly_0229"/>
<comment type="cofactor">
    <cofactor evidence="1">
        <name>Zn(2+)</name>
        <dbReference type="ChEBI" id="CHEBI:29105"/>
    </cofactor>
</comment>
<proteinExistence type="inferred from homology"/>
<dbReference type="Gene3D" id="3.30.70.360">
    <property type="match status" value="1"/>
</dbReference>
<evidence type="ECO:0000313" key="12">
    <source>
        <dbReference type="Proteomes" id="UP000007488"/>
    </source>
</evidence>
<dbReference type="PIRSF" id="PIRSF001123">
    <property type="entry name" value="PepA_GA"/>
    <property type="match status" value="1"/>
</dbReference>
<evidence type="ECO:0000256" key="3">
    <source>
        <dbReference type="ARBA" id="ARBA00022723"/>
    </source>
</evidence>
<dbReference type="eggNOG" id="COG2195">
    <property type="taxonomic scope" value="Bacteria"/>
</dbReference>
<feature type="binding site" evidence="9">
    <location>
        <position position="139"/>
    </location>
    <ligand>
        <name>Zn(2+)</name>
        <dbReference type="ChEBI" id="CHEBI:29105"/>
        <label>2</label>
    </ligand>
</feature>
<comment type="similarity">
    <text evidence="7">Belongs to the peptidase M42 family.</text>
</comment>
<dbReference type="GO" id="GO:0008237">
    <property type="term" value="F:metallopeptidase activity"/>
    <property type="evidence" value="ECO:0007669"/>
    <property type="project" value="UniProtKB-KW"/>
</dbReference>
<evidence type="ECO:0000256" key="5">
    <source>
        <dbReference type="ARBA" id="ARBA00022833"/>
    </source>
</evidence>
<feature type="binding site" evidence="9">
    <location>
        <position position="105"/>
    </location>
    <ligand>
        <name>Zn(2+)</name>
        <dbReference type="ChEBI" id="CHEBI:29105"/>
        <label>2</label>
    </ligand>
</feature>
<dbReference type="EMBL" id="CP002547">
    <property type="protein sequence ID" value="ADY54600.1"/>
    <property type="molecule type" value="Genomic_DNA"/>
</dbReference>
<keyword evidence="3 9" id="KW-0479">Metal-binding</keyword>
<dbReference type="Gene3D" id="3.40.630.10">
    <property type="entry name" value="Zn peptidases"/>
    <property type="match status" value="1"/>
</dbReference>
<reference evidence="11 12" key="1">
    <citation type="journal article" date="2011" name="Stand. Genomic Sci.">
        <title>Complete genome sequence of Syntrophobotulus glycolicus type strain (FlGlyR).</title>
        <authorList>
            <person name="Han C."/>
            <person name="Mwirichia R."/>
            <person name="Chertkov O."/>
            <person name="Held B."/>
            <person name="Lapidus A."/>
            <person name="Nolan M."/>
            <person name="Lucas S."/>
            <person name="Hammon N."/>
            <person name="Deshpande S."/>
            <person name="Cheng J.F."/>
            <person name="Tapia R."/>
            <person name="Goodwin L."/>
            <person name="Pitluck S."/>
            <person name="Huntemann M."/>
            <person name="Liolios K."/>
            <person name="Ivanova N."/>
            <person name="Pagani I."/>
            <person name="Mavromatis K."/>
            <person name="Ovchinikova G."/>
            <person name="Pati A."/>
            <person name="Chen A."/>
            <person name="Palaniappan K."/>
            <person name="Land M."/>
            <person name="Hauser L."/>
            <person name="Brambilla E.M."/>
            <person name="Rohde M."/>
            <person name="Spring S."/>
            <person name="Sikorski J."/>
            <person name="Goker M."/>
            <person name="Woyke T."/>
            <person name="Bristow J."/>
            <person name="Eisen J.A."/>
            <person name="Markowitz V."/>
            <person name="Hugenholtz P."/>
            <person name="Kyrpides N.C."/>
            <person name="Klenk H.P."/>
            <person name="Detter J.C."/>
        </authorList>
    </citation>
    <scope>NUCLEOTIDE SEQUENCE [LARGE SCALE GENOMIC DNA]</scope>
    <source>
        <strain evidence="12">DSM 8271 / FlGlyR</strain>
    </source>
</reference>
<evidence type="ECO:0000313" key="11">
    <source>
        <dbReference type="EMBL" id="ADY54600.1"/>
    </source>
</evidence>
<protein>
    <submittedName>
        <fullName evidence="11">Peptidase T-like protein</fullName>
    </submittedName>
</protein>
<evidence type="ECO:0000256" key="9">
    <source>
        <dbReference type="PIRSR" id="PIRSR001123-2"/>
    </source>
</evidence>
<reference evidence="12" key="2">
    <citation type="submission" date="2011-02" db="EMBL/GenBank/DDBJ databases">
        <title>The complete genome of Syntrophobotulus glycolicus DSM 8271.</title>
        <authorList>
            <person name="Lucas S."/>
            <person name="Copeland A."/>
            <person name="Lapidus A."/>
            <person name="Bruce D."/>
            <person name="Goodwin L."/>
            <person name="Pitluck S."/>
            <person name="Kyrpides N."/>
            <person name="Mavromatis K."/>
            <person name="Pagani I."/>
            <person name="Ivanova N."/>
            <person name="Mikhailova N."/>
            <person name="Chertkov O."/>
            <person name="Held B."/>
            <person name="Detter J.C."/>
            <person name="Tapia R."/>
            <person name="Han C."/>
            <person name="Land M."/>
            <person name="Hauser L."/>
            <person name="Markowitz V."/>
            <person name="Cheng J.-F."/>
            <person name="Hugenholtz P."/>
            <person name="Woyke T."/>
            <person name="Wu D."/>
            <person name="Spring S."/>
            <person name="Schroeder M."/>
            <person name="Brambilla E."/>
            <person name="Klenk H.-P."/>
            <person name="Eisen J.A."/>
        </authorList>
    </citation>
    <scope>NUCLEOTIDE SEQUENCE [LARGE SCALE GENOMIC DNA]</scope>
    <source>
        <strain evidence="12">DSM 8271 / FlGlyR</strain>
    </source>
</reference>
<dbReference type="RefSeq" id="WP_013623471.1">
    <property type="nucleotide sequence ID" value="NC_015172.1"/>
</dbReference>
<accession>F0SWB4</accession>
<keyword evidence="5" id="KW-0862">Zinc</keyword>
<keyword evidence="2" id="KW-0645">Protease</keyword>
<dbReference type="Proteomes" id="UP000007488">
    <property type="component" value="Chromosome"/>
</dbReference>
<dbReference type="InterPro" id="IPR001261">
    <property type="entry name" value="ArgE/DapE_CS"/>
</dbReference>
<keyword evidence="4" id="KW-0378">Hydrolase</keyword>
<evidence type="ECO:0000256" key="1">
    <source>
        <dbReference type="ARBA" id="ARBA00001947"/>
    </source>
</evidence>
<evidence type="ECO:0000256" key="4">
    <source>
        <dbReference type="ARBA" id="ARBA00022801"/>
    </source>
</evidence>
<dbReference type="GO" id="GO:0046872">
    <property type="term" value="F:metal ion binding"/>
    <property type="evidence" value="ECO:0007669"/>
    <property type="project" value="UniProtKB-UniRule"/>
</dbReference>
<evidence type="ECO:0000259" key="10">
    <source>
        <dbReference type="Pfam" id="PF07687"/>
    </source>
</evidence>
<dbReference type="InterPro" id="IPR011650">
    <property type="entry name" value="Peptidase_M20_dimer"/>
</dbReference>
<feature type="active site" description="Proton acceptor" evidence="8">
    <location>
        <position position="138"/>
    </location>
</feature>
<dbReference type="NCBIfam" id="TIGR01883">
    <property type="entry name" value="PepT-like"/>
    <property type="match status" value="1"/>
</dbReference>
<dbReference type="InterPro" id="IPR002933">
    <property type="entry name" value="Peptidase_M20"/>
</dbReference>
<dbReference type="OrthoDB" id="9773892at2"/>
<sequence>MAIDVIEEFIELVSINSPSRKEGQLAAYLKKKLEEFGAKVIEDDSAQKTGSDTGNIIGIIEGNVPNAPCIMLSAHMDTVEETEGMVPVIRDGIIYSDGEHILGADDKAGIAIILAVLSEINEKKIPHGQIEVVFTVQEEVDLVGAKNLTYKLQSNFGYVLDADGQVGKVVIRTPTHITLDLVVTGKAAHAGVAPEQGINALVVAAKAIAEIPSGRLDKETTSNFGVIKGGKATNIVPDKVEIKAEVRSRNEDRLEAEVKRMIDVFSRIAKENGADFEYTQKLSYKAFQINENDPICTVLKKAGEKIKMDILFEPTGGGLDANVFNEKGIPCVALGLGNDKPHTKEELVSIKGMKDCVELLKTVLEISQE</sequence>
<evidence type="ECO:0000256" key="2">
    <source>
        <dbReference type="ARBA" id="ARBA00022670"/>
    </source>
</evidence>
<dbReference type="InterPro" id="IPR008007">
    <property type="entry name" value="Peptidase_M42"/>
</dbReference>
<feature type="domain" description="Peptidase M20 dimerisation" evidence="10">
    <location>
        <begin position="176"/>
        <end position="271"/>
    </location>
</feature>
<dbReference type="GO" id="GO:0004177">
    <property type="term" value="F:aminopeptidase activity"/>
    <property type="evidence" value="ECO:0007669"/>
    <property type="project" value="UniProtKB-UniRule"/>
</dbReference>